<dbReference type="OrthoDB" id="5816515at2"/>
<dbReference type="PANTHER" id="PTHR35849">
    <property type="entry name" value="BLR2341 PROTEIN"/>
    <property type="match status" value="1"/>
</dbReference>
<dbReference type="Gene3D" id="3.30.750.24">
    <property type="entry name" value="STAS domain"/>
    <property type="match status" value="1"/>
</dbReference>
<name>A0A5Q0BFQ4_9GAMM</name>
<dbReference type="InterPro" id="IPR052746">
    <property type="entry name" value="MlaB_ABC_Transporter"/>
</dbReference>
<sequence length="104" mass="11061">MTSSAEITGRIALEGEMTIYTAAELKARLLKALEENEALEVDLSGVSELDSAGLQLMVLLKREAGDQGKSVRFADHSQAVLDVLDLTDVGSVFGDPVLIRSQAA</sequence>
<dbReference type="EMBL" id="CP044205">
    <property type="protein sequence ID" value="QFY42369.1"/>
    <property type="molecule type" value="Genomic_DNA"/>
</dbReference>
<dbReference type="Proteomes" id="UP000325755">
    <property type="component" value="Chromosome"/>
</dbReference>
<protein>
    <submittedName>
        <fullName evidence="2">STAS domain-containing protein</fullName>
    </submittedName>
</protein>
<dbReference type="KEGG" id="mmob:F6R98_06800"/>
<evidence type="ECO:0000313" key="2">
    <source>
        <dbReference type="EMBL" id="QFY42369.1"/>
    </source>
</evidence>
<proteinExistence type="predicted"/>
<evidence type="ECO:0000313" key="3">
    <source>
        <dbReference type="Proteomes" id="UP000325755"/>
    </source>
</evidence>
<dbReference type="PANTHER" id="PTHR35849:SF2">
    <property type="entry name" value="BLR2341 PROTEIN"/>
    <property type="match status" value="1"/>
</dbReference>
<accession>A0A5Q0BFQ4</accession>
<organism evidence="2 3">
    <name type="scientific">Candidatus Methylospira mobilis</name>
    <dbReference type="NCBI Taxonomy" id="1808979"/>
    <lineage>
        <taxon>Bacteria</taxon>
        <taxon>Pseudomonadati</taxon>
        <taxon>Pseudomonadota</taxon>
        <taxon>Gammaproteobacteria</taxon>
        <taxon>Methylococcales</taxon>
        <taxon>Methylococcaceae</taxon>
        <taxon>Candidatus Methylospira</taxon>
    </lineage>
</organism>
<dbReference type="AlphaFoldDB" id="A0A5Q0BFQ4"/>
<evidence type="ECO:0000259" key="1">
    <source>
        <dbReference type="PROSITE" id="PS50801"/>
    </source>
</evidence>
<keyword evidence="3" id="KW-1185">Reference proteome</keyword>
<dbReference type="InterPro" id="IPR002645">
    <property type="entry name" value="STAS_dom"/>
</dbReference>
<dbReference type="SUPFAM" id="SSF52091">
    <property type="entry name" value="SpoIIaa-like"/>
    <property type="match status" value="1"/>
</dbReference>
<gene>
    <name evidence="2" type="ORF">F6R98_06800</name>
</gene>
<dbReference type="InterPro" id="IPR058548">
    <property type="entry name" value="MlaB-like_STAS"/>
</dbReference>
<dbReference type="InParanoid" id="A0A5Q0BFQ4"/>
<feature type="domain" description="STAS" evidence="1">
    <location>
        <begin position="11"/>
        <end position="104"/>
    </location>
</feature>
<reference evidence="2 3" key="1">
    <citation type="submission" date="2019-09" db="EMBL/GenBank/DDBJ databases">
        <title>Ecophysiology of the spiral-shaped methanotroph Methylospira mobilis as revealed by the complete genome sequence.</title>
        <authorList>
            <person name="Oshkin I.Y."/>
            <person name="Dedysh S.N."/>
            <person name="Miroshnikov K."/>
            <person name="Danilova O.V."/>
            <person name="Hakobyan A."/>
            <person name="Liesack W."/>
        </authorList>
    </citation>
    <scope>NUCLEOTIDE SEQUENCE [LARGE SCALE GENOMIC DNA]</scope>
    <source>
        <strain evidence="2 3">Shm1</strain>
    </source>
</reference>
<dbReference type="RefSeq" id="WP_153248348.1">
    <property type="nucleotide sequence ID" value="NZ_CP044205.1"/>
</dbReference>
<dbReference type="CDD" id="cd07043">
    <property type="entry name" value="STAS_anti-anti-sigma_factors"/>
    <property type="match status" value="1"/>
</dbReference>
<dbReference type="InterPro" id="IPR036513">
    <property type="entry name" value="STAS_dom_sf"/>
</dbReference>
<dbReference type="PROSITE" id="PS50801">
    <property type="entry name" value="STAS"/>
    <property type="match status" value="1"/>
</dbReference>
<dbReference type="Pfam" id="PF13466">
    <property type="entry name" value="STAS_2"/>
    <property type="match status" value="1"/>
</dbReference>